<evidence type="ECO:0000313" key="3">
    <source>
        <dbReference type="Proteomes" id="UP000186878"/>
    </source>
</evidence>
<dbReference type="NCBIfam" id="TIGR02281">
    <property type="entry name" value="clan_AA_DTGA"/>
    <property type="match status" value="1"/>
</dbReference>
<dbReference type="Proteomes" id="UP000186878">
    <property type="component" value="Unassembled WGS sequence"/>
</dbReference>
<accession>A0A1Q8STG1</accession>
<dbReference type="InterPro" id="IPR011969">
    <property type="entry name" value="Clan_AA_Asp_peptidase_C"/>
</dbReference>
<proteinExistence type="predicted"/>
<evidence type="ECO:0000313" key="2">
    <source>
        <dbReference type="EMBL" id="OLO04730.1"/>
    </source>
</evidence>
<dbReference type="GO" id="GO:0004190">
    <property type="term" value="F:aspartic-type endopeptidase activity"/>
    <property type="evidence" value="ECO:0007669"/>
    <property type="project" value="InterPro"/>
</dbReference>
<protein>
    <submittedName>
        <fullName evidence="2">Peptidase aspartic, CHP02281</fullName>
    </submittedName>
</protein>
<dbReference type="InterPro" id="IPR021109">
    <property type="entry name" value="Peptidase_aspartic_dom_sf"/>
</dbReference>
<name>A0A1Q8STG1_9GAMM</name>
<organism evidence="2 3">
    <name type="scientific">Salinicola socius</name>
    <dbReference type="NCBI Taxonomy" id="404433"/>
    <lineage>
        <taxon>Bacteria</taxon>
        <taxon>Pseudomonadati</taxon>
        <taxon>Pseudomonadota</taxon>
        <taxon>Gammaproteobacteria</taxon>
        <taxon>Oceanospirillales</taxon>
        <taxon>Halomonadaceae</taxon>
        <taxon>Salinicola</taxon>
    </lineage>
</organism>
<dbReference type="Pfam" id="PF13975">
    <property type="entry name" value="gag-asp_proteas"/>
    <property type="match status" value="1"/>
</dbReference>
<keyword evidence="1" id="KW-1133">Transmembrane helix</keyword>
<keyword evidence="3" id="KW-1185">Reference proteome</keyword>
<dbReference type="Gene3D" id="2.40.70.10">
    <property type="entry name" value="Acid Proteases"/>
    <property type="match status" value="1"/>
</dbReference>
<dbReference type="CDD" id="cd05483">
    <property type="entry name" value="retropepsin_like_bacteria"/>
    <property type="match status" value="1"/>
</dbReference>
<gene>
    <name evidence="2" type="ORF">BTW07_08010</name>
</gene>
<dbReference type="GO" id="GO:0006508">
    <property type="term" value="P:proteolysis"/>
    <property type="evidence" value="ECO:0007669"/>
    <property type="project" value="InterPro"/>
</dbReference>
<evidence type="ECO:0000256" key="1">
    <source>
        <dbReference type="SAM" id="Phobius"/>
    </source>
</evidence>
<dbReference type="STRING" id="404433.BTW07_08010"/>
<dbReference type="RefSeq" id="WP_075569631.1">
    <property type="nucleotide sequence ID" value="NZ_MSDO01000009.1"/>
</dbReference>
<keyword evidence="1" id="KW-0472">Membrane</keyword>
<feature type="transmembrane region" description="Helical" evidence="1">
    <location>
        <begin position="12"/>
        <end position="31"/>
    </location>
</feature>
<dbReference type="EMBL" id="MSDO01000009">
    <property type="protein sequence ID" value="OLO04730.1"/>
    <property type="molecule type" value="Genomic_DNA"/>
</dbReference>
<dbReference type="SUPFAM" id="SSF50630">
    <property type="entry name" value="Acid proteases"/>
    <property type="match status" value="1"/>
</dbReference>
<keyword evidence="1" id="KW-0812">Transmembrane</keyword>
<reference evidence="2 3" key="1">
    <citation type="submission" date="2016-12" db="EMBL/GenBank/DDBJ databases">
        <title>Draft genome sequences of strains Salinicola socius SMB35, Salinicola sp. MH3R3-1 and Chromohalobacter sp. SMB17 from the Verkhnekamsk potash mining region of Russia.</title>
        <authorList>
            <person name="Mavrodi D.V."/>
            <person name="Olsson B.E."/>
            <person name="Korsakova E.S."/>
            <person name="Pyankova A."/>
            <person name="Mavrodi O.V."/>
            <person name="Plotnikova E.G."/>
        </authorList>
    </citation>
    <scope>NUCLEOTIDE SEQUENCE [LARGE SCALE GENOMIC DNA]</scope>
    <source>
        <strain evidence="2 3">SMB35</strain>
    </source>
</reference>
<dbReference type="InterPro" id="IPR034122">
    <property type="entry name" value="Retropepsin-like_bacterial"/>
</dbReference>
<dbReference type="AlphaFoldDB" id="A0A1Q8STG1"/>
<dbReference type="OrthoDB" id="185963at2"/>
<dbReference type="PROSITE" id="PS00141">
    <property type="entry name" value="ASP_PROTEASE"/>
    <property type="match status" value="1"/>
</dbReference>
<sequence length="174" mass="18953">MSDDSRAVRRTGIGMMVLFWVLLLLLAGWWFRGVEQQRRHPNTELASIVAAEQTPVTLVRNVDGHFVAPGEIDGHGVRFLIDTGATYVSLSRSLADALGLSRGQEVTFATANGRVKGRLTTLDSVRLGGLMARQVPGSIHAGIDDDVVLLGMSFLGRFDIQIRGDQMILGLPDR</sequence>
<comment type="caution">
    <text evidence="2">The sequence shown here is derived from an EMBL/GenBank/DDBJ whole genome shotgun (WGS) entry which is preliminary data.</text>
</comment>
<dbReference type="InterPro" id="IPR001969">
    <property type="entry name" value="Aspartic_peptidase_AS"/>
</dbReference>